<dbReference type="Proteomes" id="UP000595564">
    <property type="component" value="Chromosome"/>
</dbReference>
<evidence type="ECO:0000313" key="3">
    <source>
        <dbReference type="Proteomes" id="UP000595564"/>
    </source>
</evidence>
<dbReference type="RefSeq" id="WP_201327169.1">
    <property type="nucleotide sequence ID" value="NZ_AP017470.1"/>
</dbReference>
<dbReference type="Gene3D" id="3.30.450.20">
    <property type="entry name" value="PAS domain"/>
    <property type="match status" value="1"/>
</dbReference>
<proteinExistence type="predicted"/>
<dbReference type="GO" id="GO:0016301">
    <property type="term" value="F:kinase activity"/>
    <property type="evidence" value="ECO:0007669"/>
    <property type="project" value="UniProtKB-KW"/>
</dbReference>
<dbReference type="EMBL" id="AP017470">
    <property type="protein sequence ID" value="BBB32868.1"/>
    <property type="molecule type" value="Genomic_DNA"/>
</dbReference>
<keyword evidence="2" id="KW-0418">Kinase</keyword>
<dbReference type="KEGG" id="thyd:TTHT_1355"/>
<dbReference type="InterPro" id="IPR000014">
    <property type="entry name" value="PAS"/>
</dbReference>
<organism evidence="2 3">
    <name type="scientific">Thermotomaculum hydrothermale</name>
    <dbReference type="NCBI Taxonomy" id="981385"/>
    <lineage>
        <taxon>Bacteria</taxon>
        <taxon>Pseudomonadati</taxon>
        <taxon>Acidobacteriota</taxon>
        <taxon>Holophagae</taxon>
        <taxon>Thermotomaculales</taxon>
        <taxon>Thermotomaculaceae</taxon>
        <taxon>Thermotomaculum</taxon>
    </lineage>
</organism>
<feature type="domain" description="PAS" evidence="1">
    <location>
        <begin position="335"/>
        <end position="439"/>
    </location>
</feature>
<dbReference type="AlphaFoldDB" id="A0A7R6PFN3"/>
<sequence length="536" mass="61317">MIIDDLIDVLNIPFGIFNKNNESIYLSPLMRELEENYGDIFDFLEIDDKSPVYLKGVSVEKRLMLNGETKSFVFFIQKADDFFIILAIDITYNTDLINSIVERGRLLSQVLSLCSAGIFLKEFDGNFIYKNLSFERFLNSVDYPEKTTLQKIKENGYAIEIRPVFFEGKERYIFELLRRVEVSGKEAVGGLVLFDGPTTDFLGNIMKKSKMLSEIIDLSETGVLYFSRDFLSLEFFNKKALDILTKERIERIKVLGLFEPDVLFDKNTVAILKESFLLNGSCEIFNYKIPNVEGEFNFYIVSGLNGISVFFKKVLPTEEEKAYHQFKSMFEFASDAIFLMKNATFVECNKKAEEMFGCTKSEIIGKTPFDFSPEFQPNGIPSEEGALKMIDEATVSGNKVFEWVHRKCDGTLFDSEVTLSKFQVGGYTYTQAIVRNITERKAYIDLGREFENLIASTNPVFVFNQEFSLVMKNTVESDLSVEEAKKYAISVLNKNSMVYPGAFSGNIEINGKNYLCQVKIVYSKGEKYFLVTIEKL</sequence>
<dbReference type="Pfam" id="PF13426">
    <property type="entry name" value="PAS_9"/>
    <property type="match status" value="1"/>
</dbReference>
<accession>A0A7R6PFN3</accession>
<name>A0A7R6PFN3_9BACT</name>
<reference evidence="2 3" key="1">
    <citation type="journal article" date="2012" name="Extremophiles">
        <title>Thermotomaculum hydrothermale gen. nov., sp. nov., a novel heterotrophic thermophile within the phylum Acidobacteria from a deep-sea hydrothermal vent chimney in the Southern Okinawa Trough.</title>
        <authorList>
            <person name="Izumi H."/>
            <person name="Nunoura T."/>
            <person name="Miyazaki M."/>
            <person name="Mino S."/>
            <person name="Toki T."/>
            <person name="Takai K."/>
            <person name="Sako Y."/>
            <person name="Sawabe T."/>
            <person name="Nakagawa S."/>
        </authorList>
    </citation>
    <scope>NUCLEOTIDE SEQUENCE [LARGE SCALE GENOMIC DNA]</scope>
    <source>
        <strain evidence="2 3">AC55</strain>
    </source>
</reference>
<evidence type="ECO:0000259" key="1">
    <source>
        <dbReference type="Pfam" id="PF13426"/>
    </source>
</evidence>
<dbReference type="NCBIfam" id="TIGR00229">
    <property type="entry name" value="sensory_box"/>
    <property type="match status" value="1"/>
</dbReference>
<keyword evidence="2" id="KW-0808">Transferase</keyword>
<protein>
    <submittedName>
        <fullName evidence="2">Signal transduction histidine kinase</fullName>
    </submittedName>
</protein>
<dbReference type="SUPFAM" id="SSF55785">
    <property type="entry name" value="PYP-like sensor domain (PAS domain)"/>
    <property type="match status" value="1"/>
</dbReference>
<dbReference type="InterPro" id="IPR035965">
    <property type="entry name" value="PAS-like_dom_sf"/>
</dbReference>
<dbReference type="CDD" id="cd00130">
    <property type="entry name" value="PAS"/>
    <property type="match status" value="1"/>
</dbReference>
<gene>
    <name evidence="2" type="ORF">TTHT_1355</name>
</gene>
<evidence type="ECO:0000313" key="2">
    <source>
        <dbReference type="EMBL" id="BBB32868.1"/>
    </source>
</evidence>
<keyword evidence="3" id="KW-1185">Reference proteome</keyword>